<dbReference type="PANTHER" id="PTHR43464:SF19">
    <property type="entry name" value="UBIQUINONE BIOSYNTHESIS O-METHYLTRANSFERASE, MITOCHONDRIAL"/>
    <property type="match status" value="1"/>
</dbReference>
<dbReference type="CDD" id="cd02440">
    <property type="entry name" value="AdoMet_MTases"/>
    <property type="match status" value="1"/>
</dbReference>
<keyword evidence="2" id="KW-0808">Transferase</keyword>
<dbReference type="GO" id="GO:0032259">
    <property type="term" value="P:methylation"/>
    <property type="evidence" value="ECO:0007669"/>
    <property type="project" value="UniProtKB-KW"/>
</dbReference>
<keyword evidence="6" id="KW-1185">Reference proteome</keyword>
<evidence type="ECO:0000259" key="4">
    <source>
        <dbReference type="Pfam" id="PF13649"/>
    </source>
</evidence>
<evidence type="ECO:0000313" key="5">
    <source>
        <dbReference type="EMBL" id="MBF0635918.1"/>
    </source>
</evidence>
<dbReference type="RefSeq" id="WP_175187119.1">
    <property type="nucleotide sequence ID" value="NZ_JABVZQ010000004.1"/>
</dbReference>
<accession>A0ABR9XQ05</accession>
<evidence type="ECO:0000313" key="6">
    <source>
        <dbReference type="Proteomes" id="UP000619838"/>
    </source>
</evidence>
<dbReference type="Pfam" id="PF13649">
    <property type="entry name" value="Methyltransf_25"/>
    <property type="match status" value="1"/>
</dbReference>
<dbReference type="InterPro" id="IPR041698">
    <property type="entry name" value="Methyltransf_25"/>
</dbReference>
<gene>
    <name evidence="5" type="ORF">INT08_01800</name>
</gene>
<name>A0ABR9XQ05_9CHLB</name>
<comment type="caution">
    <text evidence="5">The sequence shown here is derived from an EMBL/GenBank/DDBJ whole genome shotgun (WGS) entry which is preliminary data.</text>
</comment>
<evidence type="ECO:0000256" key="1">
    <source>
        <dbReference type="ARBA" id="ARBA00022603"/>
    </source>
</evidence>
<dbReference type="GO" id="GO:0008168">
    <property type="term" value="F:methyltransferase activity"/>
    <property type="evidence" value="ECO:0007669"/>
    <property type="project" value="UniProtKB-KW"/>
</dbReference>
<protein>
    <submittedName>
        <fullName evidence="5">Class I SAM-dependent methyltransferase</fullName>
    </submittedName>
</protein>
<feature type="domain" description="Methyltransferase" evidence="4">
    <location>
        <begin position="57"/>
        <end position="152"/>
    </location>
</feature>
<dbReference type="InterPro" id="IPR029063">
    <property type="entry name" value="SAM-dependent_MTases_sf"/>
</dbReference>
<evidence type="ECO:0000256" key="2">
    <source>
        <dbReference type="ARBA" id="ARBA00022679"/>
    </source>
</evidence>
<proteinExistence type="predicted"/>
<dbReference type="PANTHER" id="PTHR43464">
    <property type="entry name" value="METHYLTRANSFERASE"/>
    <property type="match status" value="1"/>
</dbReference>
<sequence>MTSSNRQHSSGWFADWFNHPLYLRLYSHRDETEAKRCVDTILGIVRPPLDHPSSYRIMDIACGAGRHALEFARKGFSVTANDLSPYLLQCARVQAGEEHLPLTCTQQDMRAVSDENAFDLVVQLFSSFGYFDSPDDDRLVVRNVFRALAKGGWYVLDLINPAPLKKNLRPHSRKTIDNLSVDEHRRIHGDRVIKDITITSPEETLEFSESVRLFPPQGIAALLEEEGFRNISMIGDYAGSPFNPETSPRMLVFCSRPS</sequence>
<dbReference type="Gene3D" id="2.20.25.110">
    <property type="entry name" value="S-adenosyl-L-methionine-dependent methyltransferases"/>
    <property type="match status" value="1"/>
</dbReference>
<organism evidence="5 6">
    <name type="scientific">Prosthecochloris ethylica</name>
    <dbReference type="NCBI Taxonomy" id="2743976"/>
    <lineage>
        <taxon>Bacteria</taxon>
        <taxon>Pseudomonadati</taxon>
        <taxon>Chlorobiota</taxon>
        <taxon>Chlorobiia</taxon>
        <taxon>Chlorobiales</taxon>
        <taxon>Chlorobiaceae</taxon>
        <taxon>Prosthecochloris</taxon>
    </lineage>
</organism>
<reference evidence="5 6" key="1">
    <citation type="journal article" date="2020" name="Microorganisms">
        <title>Simultaneous Genome Sequencing of Prosthecochloris ethylica and Desulfuromonas acetoxidans within a Syntrophic Mixture Reveals Unique Pili and Protein Interactions.</title>
        <authorList>
            <person name="Kyndt J.A."/>
            <person name="Van Beeumen J.J."/>
            <person name="Meyer T.E."/>
        </authorList>
    </citation>
    <scope>NUCLEOTIDE SEQUENCE [LARGE SCALE GENOMIC DNA]</scope>
    <source>
        <strain evidence="5 6">N3</strain>
    </source>
</reference>
<keyword evidence="3" id="KW-0949">S-adenosyl-L-methionine</keyword>
<dbReference type="SUPFAM" id="SSF53335">
    <property type="entry name" value="S-adenosyl-L-methionine-dependent methyltransferases"/>
    <property type="match status" value="1"/>
</dbReference>
<dbReference type="Gene3D" id="3.40.50.150">
    <property type="entry name" value="Vaccinia Virus protein VP39"/>
    <property type="match status" value="1"/>
</dbReference>
<dbReference type="Proteomes" id="UP000619838">
    <property type="component" value="Unassembled WGS sequence"/>
</dbReference>
<dbReference type="EMBL" id="JADGII010000002">
    <property type="protein sequence ID" value="MBF0635918.1"/>
    <property type="molecule type" value="Genomic_DNA"/>
</dbReference>
<keyword evidence="1 5" id="KW-0489">Methyltransferase</keyword>
<evidence type="ECO:0000256" key="3">
    <source>
        <dbReference type="ARBA" id="ARBA00022691"/>
    </source>
</evidence>